<evidence type="ECO:0000313" key="2">
    <source>
        <dbReference type="Proteomes" id="UP001456344"/>
    </source>
</evidence>
<gene>
    <name evidence="1" type="ORF">LCL61_40105</name>
</gene>
<protein>
    <submittedName>
        <fullName evidence="1">Uncharacterized protein</fullName>
    </submittedName>
</protein>
<dbReference type="EMBL" id="CP150484">
    <property type="protein sequence ID" value="WYW21758.1"/>
    <property type="molecule type" value="Genomic_DNA"/>
</dbReference>
<proteinExistence type="predicted"/>
<keyword evidence="2" id="KW-1185">Reference proteome</keyword>
<evidence type="ECO:0000313" key="1">
    <source>
        <dbReference type="EMBL" id="WYW21758.1"/>
    </source>
</evidence>
<reference evidence="1" key="1">
    <citation type="submission" date="2023-10" db="EMBL/GenBank/DDBJ databases">
        <title>Whole genome sequencing of actinobacterial strain Amycolatopsis sp. (BCA-696) identifies the underlying plant growth-promoting genes.</title>
        <authorList>
            <person name="Gandham P."/>
            <person name="Vadla N."/>
            <person name="Saji A."/>
            <person name="Srinivas V."/>
            <person name="Ruperao P."/>
            <person name="Selvanayagam S."/>
            <person name="Saxena R.K."/>
            <person name="Rathore A."/>
            <person name="Gopalakrishnan S."/>
            <person name="Thakur V."/>
        </authorList>
    </citation>
    <scope>NUCLEOTIDE SEQUENCE</scope>
    <source>
        <strain evidence="1">BCA-696</strain>
    </source>
</reference>
<accession>A0ACD5BRB5</accession>
<sequence length="140" mass="15346">MRKFVTKVALAAGIAVAALPVGVASASATTSPGGDAEVRGGCLGKICGTVLNKSGHDIWAIRTFDSNGPKPGTEWRRLKPGQKTPKNQDWDGVYVECKAKGTLSTWTFPGFWWDEDWKGKAGWWYKISTDQDIHVEKQYC</sequence>
<organism evidence="1 2">
    <name type="scientific">Amycolatopsis coloradensis</name>
    <dbReference type="NCBI Taxonomy" id="76021"/>
    <lineage>
        <taxon>Bacteria</taxon>
        <taxon>Bacillati</taxon>
        <taxon>Actinomycetota</taxon>
        <taxon>Actinomycetes</taxon>
        <taxon>Pseudonocardiales</taxon>
        <taxon>Pseudonocardiaceae</taxon>
        <taxon>Amycolatopsis</taxon>
    </lineage>
</organism>
<dbReference type="Proteomes" id="UP001456344">
    <property type="component" value="Chromosome"/>
</dbReference>
<name>A0ACD5BRB5_9PSEU</name>